<name>A0A317KV13_9BACI</name>
<dbReference type="InterPro" id="IPR016136">
    <property type="entry name" value="DNA_helicase_N/primase_C"/>
</dbReference>
<proteinExistence type="inferred from homology"/>
<dbReference type="AlphaFoldDB" id="A0A317KV13"/>
<evidence type="ECO:0000256" key="9">
    <source>
        <dbReference type="ARBA" id="ARBA00044969"/>
    </source>
</evidence>
<comment type="caution">
    <text evidence="12">The sequence shown here is derived from an EMBL/GenBank/DDBJ whole genome shotgun (WGS) entry which is preliminary data.</text>
</comment>
<keyword evidence="4" id="KW-0378">Hydrolase</keyword>
<dbReference type="GO" id="GO:0043139">
    <property type="term" value="F:5'-3' DNA helicase activity"/>
    <property type="evidence" value="ECO:0007669"/>
    <property type="project" value="UniProtKB-EC"/>
</dbReference>
<dbReference type="GO" id="GO:0003677">
    <property type="term" value="F:DNA binding"/>
    <property type="evidence" value="ECO:0007669"/>
    <property type="project" value="UniProtKB-KW"/>
</dbReference>
<keyword evidence="6" id="KW-0067">ATP-binding</keyword>
<comment type="catalytic activity">
    <reaction evidence="10">
        <text>ATP + H2O = ADP + phosphate + H(+)</text>
        <dbReference type="Rhea" id="RHEA:13065"/>
        <dbReference type="ChEBI" id="CHEBI:15377"/>
        <dbReference type="ChEBI" id="CHEBI:15378"/>
        <dbReference type="ChEBI" id="CHEBI:30616"/>
        <dbReference type="ChEBI" id="CHEBI:43474"/>
        <dbReference type="ChEBI" id="CHEBI:456216"/>
        <dbReference type="EC" id="5.6.2.3"/>
    </reaction>
</comment>
<dbReference type="GO" id="GO:0005829">
    <property type="term" value="C:cytosol"/>
    <property type="evidence" value="ECO:0007669"/>
    <property type="project" value="TreeGrafter"/>
</dbReference>
<evidence type="ECO:0000256" key="6">
    <source>
        <dbReference type="ARBA" id="ARBA00022840"/>
    </source>
</evidence>
<evidence type="ECO:0000256" key="7">
    <source>
        <dbReference type="ARBA" id="ARBA00023125"/>
    </source>
</evidence>
<evidence type="ECO:0000256" key="8">
    <source>
        <dbReference type="ARBA" id="ARBA00023235"/>
    </source>
</evidence>
<dbReference type="InterPro" id="IPR007694">
    <property type="entry name" value="DNA_helicase_DnaB-like_C"/>
</dbReference>
<dbReference type="GO" id="GO:0016787">
    <property type="term" value="F:hydrolase activity"/>
    <property type="evidence" value="ECO:0007669"/>
    <property type="project" value="UniProtKB-KW"/>
</dbReference>
<protein>
    <recommendedName>
        <fullName evidence="9">DNA 5'-3' helicase</fullName>
        <ecNumber evidence="9">5.6.2.3</ecNumber>
    </recommendedName>
</protein>
<keyword evidence="5 12" id="KW-0347">Helicase</keyword>
<dbReference type="Proteomes" id="UP000245624">
    <property type="component" value="Unassembled WGS sequence"/>
</dbReference>
<sequence>MRNELAEQSIIGSLLVEGSLIGSLTLEPKHFLNAKNKRIYEAMRKVESEGKEINMVSVVDVLKDDINKIGISYLTELASSIPSTEPIKEYESIVYEQYRIREGQKLASEFLNNPSEESLNNLSNGIDKVKDEGIQTEEKTTTDHLMDIAEEITNPELSKNKGYKTGFVDYDTMTGGATPGDLIIIAARPSVGKTAFALNMGAGHCKENIANCSHIYSLEMGAAALLKRMMSAEGNINMQLWKSMMFSTDDYNSAMNAIGIISNWGLNIYENMNSLNQIKASIRKNVLDNPNEKHLVIIDYLQLITTSGRYERRDLEVGAITRDLKLLAKELNIPIILLSQLSRGVESRQDKRPMMSDLRESGNIEQDADLIGFLYRDDYYDKESEKQNIIEIIISKQRQGAVGTVELFFDKEHGKFLNLDHRYQEVAYENAN</sequence>
<evidence type="ECO:0000256" key="4">
    <source>
        <dbReference type="ARBA" id="ARBA00022801"/>
    </source>
</evidence>
<evidence type="ECO:0000256" key="2">
    <source>
        <dbReference type="ARBA" id="ARBA00022705"/>
    </source>
</evidence>
<dbReference type="PANTHER" id="PTHR30153:SF2">
    <property type="entry name" value="REPLICATIVE DNA HELICASE"/>
    <property type="match status" value="1"/>
</dbReference>
<keyword evidence="7" id="KW-0238">DNA-binding</keyword>
<evidence type="ECO:0000256" key="3">
    <source>
        <dbReference type="ARBA" id="ARBA00022741"/>
    </source>
</evidence>
<dbReference type="Pfam" id="PF03796">
    <property type="entry name" value="DnaB_C"/>
    <property type="match status" value="1"/>
</dbReference>
<comment type="similarity">
    <text evidence="1">Belongs to the helicase family. DnaB subfamily.</text>
</comment>
<dbReference type="SUPFAM" id="SSF48024">
    <property type="entry name" value="N-terminal domain of DnaB helicase"/>
    <property type="match status" value="1"/>
</dbReference>
<dbReference type="EMBL" id="QGTD01000021">
    <property type="protein sequence ID" value="PWU66560.1"/>
    <property type="molecule type" value="Genomic_DNA"/>
</dbReference>
<evidence type="ECO:0000256" key="1">
    <source>
        <dbReference type="ARBA" id="ARBA00008428"/>
    </source>
</evidence>
<evidence type="ECO:0000256" key="5">
    <source>
        <dbReference type="ARBA" id="ARBA00022806"/>
    </source>
</evidence>
<keyword evidence="13" id="KW-1185">Reference proteome</keyword>
<dbReference type="PROSITE" id="PS51199">
    <property type="entry name" value="SF4_HELICASE"/>
    <property type="match status" value="1"/>
</dbReference>
<dbReference type="InterPro" id="IPR027417">
    <property type="entry name" value="P-loop_NTPase"/>
</dbReference>
<organism evidence="12 13">
    <name type="scientific">Gracilibacillus dipsosauri</name>
    <dbReference type="NCBI Taxonomy" id="178340"/>
    <lineage>
        <taxon>Bacteria</taxon>
        <taxon>Bacillati</taxon>
        <taxon>Bacillota</taxon>
        <taxon>Bacilli</taxon>
        <taxon>Bacillales</taxon>
        <taxon>Bacillaceae</taxon>
        <taxon>Gracilibacillus</taxon>
    </lineage>
</organism>
<evidence type="ECO:0000313" key="13">
    <source>
        <dbReference type="Proteomes" id="UP000245624"/>
    </source>
</evidence>
<dbReference type="PANTHER" id="PTHR30153">
    <property type="entry name" value="REPLICATIVE DNA HELICASE DNAB"/>
    <property type="match status" value="1"/>
</dbReference>
<dbReference type="RefSeq" id="WP_109985695.1">
    <property type="nucleotide sequence ID" value="NZ_QGTD01000021.1"/>
</dbReference>
<dbReference type="EC" id="5.6.2.3" evidence="9"/>
<dbReference type="InterPro" id="IPR007693">
    <property type="entry name" value="DNA_helicase_DnaB-like_N"/>
</dbReference>
<accession>A0A317KV13</accession>
<dbReference type="Pfam" id="PF00772">
    <property type="entry name" value="DnaB"/>
    <property type="match status" value="1"/>
</dbReference>
<dbReference type="SUPFAM" id="SSF52540">
    <property type="entry name" value="P-loop containing nucleoside triphosphate hydrolases"/>
    <property type="match status" value="1"/>
</dbReference>
<gene>
    <name evidence="12" type="ORF">DLJ74_19240</name>
</gene>
<keyword evidence="3" id="KW-0547">Nucleotide-binding</keyword>
<evidence type="ECO:0000313" key="12">
    <source>
        <dbReference type="EMBL" id="PWU66560.1"/>
    </source>
</evidence>
<dbReference type="Gene3D" id="3.40.50.300">
    <property type="entry name" value="P-loop containing nucleotide triphosphate hydrolases"/>
    <property type="match status" value="1"/>
</dbReference>
<dbReference type="OrthoDB" id="9773982at2"/>
<reference evidence="12 13" key="1">
    <citation type="submission" date="2018-05" db="EMBL/GenBank/DDBJ databases">
        <title>Genomic analysis of Gracilibacillus dipsosauri DD1 reveals novel features of a salt-tolerant amylase.</title>
        <authorList>
            <person name="Deutch C.E."/>
            <person name="Yang S."/>
        </authorList>
    </citation>
    <scope>NUCLEOTIDE SEQUENCE [LARGE SCALE GENOMIC DNA]</scope>
    <source>
        <strain evidence="12 13">DD1</strain>
    </source>
</reference>
<dbReference type="GO" id="GO:0005524">
    <property type="term" value="F:ATP binding"/>
    <property type="evidence" value="ECO:0007669"/>
    <property type="project" value="UniProtKB-KW"/>
</dbReference>
<evidence type="ECO:0000259" key="11">
    <source>
        <dbReference type="PROSITE" id="PS51199"/>
    </source>
</evidence>
<dbReference type="InterPro" id="IPR036185">
    <property type="entry name" value="DNA_heli_DnaB-like_N_sf"/>
</dbReference>
<feature type="domain" description="SF4 helicase" evidence="11">
    <location>
        <begin position="156"/>
        <end position="423"/>
    </location>
</feature>
<dbReference type="Gene3D" id="1.10.860.10">
    <property type="entry name" value="DNAb Helicase, Chain A"/>
    <property type="match status" value="1"/>
</dbReference>
<dbReference type="GO" id="GO:0006260">
    <property type="term" value="P:DNA replication"/>
    <property type="evidence" value="ECO:0007669"/>
    <property type="project" value="UniProtKB-KW"/>
</dbReference>
<dbReference type="CDD" id="cd00984">
    <property type="entry name" value="DnaB_C"/>
    <property type="match status" value="1"/>
</dbReference>
<evidence type="ECO:0000256" key="10">
    <source>
        <dbReference type="ARBA" id="ARBA00048954"/>
    </source>
</evidence>
<keyword evidence="2" id="KW-0235">DNA replication</keyword>
<keyword evidence="8" id="KW-0413">Isomerase</keyword>